<evidence type="ECO:0000313" key="2">
    <source>
        <dbReference type="EMBL" id="CAD8087588.1"/>
    </source>
</evidence>
<name>A0A8S1N472_PARPR</name>
<reference evidence="2" key="1">
    <citation type="submission" date="2021-01" db="EMBL/GenBank/DDBJ databases">
        <authorList>
            <consortium name="Genoscope - CEA"/>
            <person name="William W."/>
        </authorList>
    </citation>
    <scope>NUCLEOTIDE SEQUENCE</scope>
</reference>
<accession>A0A8S1N472</accession>
<feature type="signal peptide" evidence="1">
    <location>
        <begin position="1"/>
        <end position="19"/>
    </location>
</feature>
<proteinExistence type="predicted"/>
<comment type="caution">
    <text evidence="2">The sequence shown here is derived from an EMBL/GenBank/DDBJ whole genome shotgun (WGS) entry which is preliminary data.</text>
</comment>
<evidence type="ECO:0000313" key="3">
    <source>
        <dbReference type="Proteomes" id="UP000688137"/>
    </source>
</evidence>
<evidence type="ECO:0000256" key="1">
    <source>
        <dbReference type="SAM" id="SignalP"/>
    </source>
</evidence>
<gene>
    <name evidence="2" type="ORF">PPRIM_AZ9-3.1.T0790010</name>
</gene>
<dbReference type="AlphaFoldDB" id="A0A8S1N472"/>
<sequence>MKFVWLQILLAISLIVCQSQVCKLQQNYQNLLQMNEKETYLLYLQDYFYGDGLTYSLNDNTHYFQPNIPENLGGIKGEAISLVVKPKKVAQQKEFLLLLNVNEENQATYEIHSLKNFSKKNKFSASVFIARFNSDHCYTMNQIDDFFIITCLDFGQQQITYLTFNSDYHLIKTFDVNIDYAQKESKIITKSSGKYLCTLINNGEYQEGEYVSHNSNLIIFQLEKTQNFEDSKILINLVQLKQIQISNDFITGFDIVKEGYLFITYFNQGIYIHLLNQEKQYQLDISLKQRILGISAQKISYGFYEYNIVCWDEQKLSNFLYDPSKNKIISKEKLIQTTQINLLLNFVTNVFINEKYIVVSNLNGISIYPTIINDVNQGRLLYYYKSKSKISYFINIIDYLISIEEQSLILYMINDPIIKLKNIEVKKTSQIFQIRAISNQFDKPQVECPTVILYFQVQNEQFSKNSTEQYYDIPYEVSQTNFFRGSYQNDDQHPSNIKINVKCDKLQQIKQNQIIIRNQLEIQPKLKNLLNLDIKIDKISSEYTTKENNYYLSDVAYLKQQLLYQYDDNYRFKEKFYLLTQQYFKIQLIECLVEDFKNCVILHTQNIEVSNRIEQFIFNIHNDQVYLGFDQVFGWIGYDNLDQFNIKVSNVVIFSYKLNEKNRIVKKYQISHFQHKVLQLEIIDDRIYMLYEIKKQTYIFTSKISEIYETMDILELSHKVDFCRVFSFNIEFYGYFLYYFTINLDEQINYLNIVNIEDGKFELINKIIFKNYQQSIKMLAHYCCFTKNGVYISIAQESVLYFTRYDFFKMVFTQSSEKSYQNFINNQIKLPVKFDQANDEDQSITYTSSEKQYYILQRDYVGNYNIYIYNMKSTILNCIHYVISEEIFEFRRRTISSLKYDIFSLNKLENGIWKLQSSQIQYIKREPLITINCLQTKVIRNHRSIKIPFVIQTENLKPEQYPIYNLIIDLEFDDEDQTNNQESQIDSTLRKIFDMINQKLD</sequence>
<feature type="chain" id="PRO_5035859734" description="Transmembrane protein" evidence="1">
    <location>
        <begin position="20"/>
        <end position="1001"/>
    </location>
</feature>
<dbReference type="Proteomes" id="UP000688137">
    <property type="component" value="Unassembled WGS sequence"/>
</dbReference>
<keyword evidence="1" id="KW-0732">Signal</keyword>
<dbReference type="OMA" id="FHEYNIV"/>
<evidence type="ECO:0008006" key="4">
    <source>
        <dbReference type="Google" id="ProtNLM"/>
    </source>
</evidence>
<keyword evidence="3" id="KW-1185">Reference proteome</keyword>
<dbReference type="EMBL" id="CAJJDM010000082">
    <property type="protein sequence ID" value="CAD8087588.1"/>
    <property type="molecule type" value="Genomic_DNA"/>
</dbReference>
<protein>
    <recommendedName>
        <fullName evidence="4">Transmembrane protein</fullName>
    </recommendedName>
</protein>
<organism evidence="2 3">
    <name type="scientific">Paramecium primaurelia</name>
    <dbReference type="NCBI Taxonomy" id="5886"/>
    <lineage>
        <taxon>Eukaryota</taxon>
        <taxon>Sar</taxon>
        <taxon>Alveolata</taxon>
        <taxon>Ciliophora</taxon>
        <taxon>Intramacronucleata</taxon>
        <taxon>Oligohymenophorea</taxon>
        <taxon>Peniculida</taxon>
        <taxon>Parameciidae</taxon>
        <taxon>Paramecium</taxon>
    </lineage>
</organism>